<organism evidence="1 2">
    <name type="scientific">Fusarium solani</name>
    <name type="common">Filamentous fungus</name>
    <dbReference type="NCBI Taxonomy" id="169388"/>
    <lineage>
        <taxon>Eukaryota</taxon>
        <taxon>Fungi</taxon>
        <taxon>Dikarya</taxon>
        <taxon>Ascomycota</taxon>
        <taxon>Pezizomycotina</taxon>
        <taxon>Sordariomycetes</taxon>
        <taxon>Hypocreomycetidae</taxon>
        <taxon>Hypocreales</taxon>
        <taxon>Nectriaceae</taxon>
        <taxon>Fusarium</taxon>
        <taxon>Fusarium solani species complex</taxon>
    </lineage>
</organism>
<gene>
    <name evidence="1" type="ORF">B0J15DRAFT_537749</name>
</gene>
<protein>
    <submittedName>
        <fullName evidence="1">Uncharacterized protein</fullName>
    </submittedName>
</protein>
<proteinExistence type="predicted"/>
<evidence type="ECO:0000313" key="1">
    <source>
        <dbReference type="EMBL" id="KAH7243746.1"/>
    </source>
</evidence>
<sequence>MPTVLILPPEVLQQILLHVHDGLRQRQFGGFESPPRRYELKGIDFRKNLSSLRLVNRAFCDLVTPLLFQHVAISFDSGIDRLRAISKSPLRRLVRRLDLCVKLRPVSGFESYWAAIEDETDEYLAYLKRLAIVIHTALPRFSEVKVLKLDFVDIPYDDIDWEENTTDLFESLATAVRRSELDKLDELDLWLPLAFDFGYFLDNEDADDCSSKPLFRRLRYLDLRYEQSTEEGEGIEFRWMYPNQEYDKYIRKLLPLAPNICALWLQGSDALMLDRSAFSPSHRLRSLNLESLSMTGDAFCTIVHQSMETLEQVVVRGVYLESGRWKKILLEMCKLPLLTHFYIKTCGYQAEGESAHFNPSDLGSRPEDSIIETTESDDLDAWRALLKRLRENKLRIHGIDYSEEDELEDLRAEREEIE</sequence>
<dbReference type="OrthoDB" id="4505556at2759"/>
<name>A0A9P9K4C6_FUSSL</name>
<keyword evidence="2" id="KW-1185">Reference proteome</keyword>
<evidence type="ECO:0000313" key="2">
    <source>
        <dbReference type="Proteomes" id="UP000736672"/>
    </source>
</evidence>
<dbReference type="AlphaFoldDB" id="A0A9P9K4C6"/>
<comment type="caution">
    <text evidence="1">The sequence shown here is derived from an EMBL/GenBank/DDBJ whole genome shotgun (WGS) entry which is preliminary data.</text>
</comment>
<dbReference type="SUPFAM" id="SSF52047">
    <property type="entry name" value="RNI-like"/>
    <property type="match status" value="1"/>
</dbReference>
<dbReference type="Proteomes" id="UP000736672">
    <property type="component" value="Unassembled WGS sequence"/>
</dbReference>
<dbReference type="EMBL" id="JAGTJS010000018">
    <property type="protein sequence ID" value="KAH7243746.1"/>
    <property type="molecule type" value="Genomic_DNA"/>
</dbReference>
<accession>A0A9P9K4C6</accession>
<reference evidence="1" key="1">
    <citation type="journal article" date="2021" name="Nat. Commun.">
        <title>Genetic determinants of endophytism in the Arabidopsis root mycobiome.</title>
        <authorList>
            <person name="Mesny F."/>
            <person name="Miyauchi S."/>
            <person name="Thiergart T."/>
            <person name="Pickel B."/>
            <person name="Atanasova L."/>
            <person name="Karlsson M."/>
            <person name="Huettel B."/>
            <person name="Barry K.W."/>
            <person name="Haridas S."/>
            <person name="Chen C."/>
            <person name="Bauer D."/>
            <person name="Andreopoulos W."/>
            <person name="Pangilinan J."/>
            <person name="LaButti K."/>
            <person name="Riley R."/>
            <person name="Lipzen A."/>
            <person name="Clum A."/>
            <person name="Drula E."/>
            <person name="Henrissat B."/>
            <person name="Kohler A."/>
            <person name="Grigoriev I.V."/>
            <person name="Martin F.M."/>
            <person name="Hacquard S."/>
        </authorList>
    </citation>
    <scope>NUCLEOTIDE SEQUENCE</scope>
    <source>
        <strain evidence="1">FSSC 5 MPI-SDFR-AT-0091</strain>
    </source>
</reference>